<dbReference type="SUPFAM" id="SSF56601">
    <property type="entry name" value="beta-lactamase/transpeptidase-like"/>
    <property type="match status" value="1"/>
</dbReference>
<dbReference type="AlphaFoldDB" id="A0A1S2P3K4"/>
<dbReference type="InterPro" id="IPR012338">
    <property type="entry name" value="Beta-lactam/transpept-like"/>
</dbReference>
<feature type="domain" description="Beta-lactamase-related" evidence="2">
    <location>
        <begin position="38"/>
        <end position="306"/>
    </location>
</feature>
<dbReference type="RefSeq" id="WP_071386308.1">
    <property type="nucleotide sequence ID" value="NZ_MLYO01000107.1"/>
</dbReference>
<keyword evidence="3" id="KW-0378">Hydrolase</keyword>
<dbReference type="EMBL" id="MLYO01000107">
    <property type="protein sequence ID" value="OIJ88015.1"/>
    <property type="molecule type" value="Genomic_DNA"/>
</dbReference>
<name>A0A1S2P3K4_9ACTN</name>
<protein>
    <submittedName>
        <fullName evidence="3">Serine hydrolase</fullName>
    </submittedName>
</protein>
<keyword evidence="4" id="KW-1185">Reference proteome</keyword>
<accession>A0A1S2P3K4</accession>
<feature type="region of interest" description="Disordered" evidence="1">
    <location>
        <begin position="346"/>
        <end position="375"/>
    </location>
</feature>
<evidence type="ECO:0000313" key="3">
    <source>
        <dbReference type="EMBL" id="OIJ88015.1"/>
    </source>
</evidence>
<dbReference type="OrthoDB" id="9773047at2"/>
<dbReference type="GO" id="GO:0016787">
    <property type="term" value="F:hydrolase activity"/>
    <property type="evidence" value="ECO:0007669"/>
    <property type="project" value="UniProtKB-KW"/>
</dbReference>
<proteinExistence type="predicted"/>
<evidence type="ECO:0000313" key="4">
    <source>
        <dbReference type="Proteomes" id="UP000179642"/>
    </source>
</evidence>
<evidence type="ECO:0000259" key="2">
    <source>
        <dbReference type="Pfam" id="PF00144"/>
    </source>
</evidence>
<sequence length="478" mass="51160">MSPSLLPIGTPAEQGVDATGVHAFLDALEAAPDIEPHSVILLRHDRLVAAGWWAPYAPERPHLLYSLSKSFTSTAAGLAAAEGLLRLDDPVISYFPEFAADITDPRSRAMRVRHVAAMASGHTADTLGRARALDPKDLVRGFLLLPPESEPGTVFAYNQPATFTLAAIVQRVTGQSLTDYLRPRLLDPLGIGEVAWLRDRGGRELGFSGLHATTDAVARLGQLYLRGGAWQGRQLLPQDWVADATRAHVATGDATPEAARSDWQQGYGLQFWMSRHGYRGDGAYGQFCVVLPEQDAVVAITAQTVQMQAVLDLVWEHLLPAFGPRPLLGSGDAALAERLARLALPPAAGRPAPPARSGDWDGAAFTPYGGDCPDQPGLTAAEAAKGPHGWTLTLTEDGDRLDLPLGDGWTVHEEPVPTAVSGGWTGTDTLAVDVGFLETPHHLLVTCSLSDRTFSARWRTGPLHAGPLRAMRAPVRSD</sequence>
<dbReference type="Pfam" id="PF00144">
    <property type="entry name" value="Beta-lactamase"/>
    <property type="match status" value="1"/>
</dbReference>
<dbReference type="PANTHER" id="PTHR43283:SF7">
    <property type="entry name" value="BETA-LACTAMASE-RELATED DOMAIN-CONTAINING PROTEIN"/>
    <property type="match status" value="1"/>
</dbReference>
<evidence type="ECO:0000256" key="1">
    <source>
        <dbReference type="SAM" id="MobiDB-lite"/>
    </source>
</evidence>
<gene>
    <name evidence="3" type="ORF">BIV23_42280</name>
</gene>
<dbReference type="InterPro" id="IPR001466">
    <property type="entry name" value="Beta-lactam-related"/>
</dbReference>
<dbReference type="InterPro" id="IPR050789">
    <property type="entry name" value="Diverse_Enzym_Activities"/>
</dbReference>
<dbReference type="Proteomes" id="UP000179642">
    <property type="component" value="Unassembled WGS sequence"/>
</dbReference>
<dbReference type="PANTHER" id="PTHR43283">
    <property type="entry name" value="BETA-LACTAMASE-RELATED"/>
    <property type="match status" value="1"/>
</dbReference>
<reference evidence="3 4" key="1">
    <citation type="submission" date="2016-10" db="EMBL/GenBank/DDBJ databases">
        <title>Genome sequence of Streptomyces sp. MUSC 1.</title>
        <authorList>
            <person name="Lee L.-H."/>
            <person name="Ser H.-L."/>
            <person name="Law J.W.-F."/>
        </authorList>
    </citation>
    <scope>NUCLEOTIDE SEQUENCE [LARGE SCALE GENOMIC DNA]</scope>
    <source>
        <strain evidence="3 4">MUSC 1</strain>
    </source>
</reference>
<dbReference type="Gene3D" id="3.40.710.10">
    <property type="entry name" value="DD-peptidase/beta-lactamase superfamily"/>
    <property type="match status" value="1"/>
</dbReference>
<comment type="caution">
    <text evidence="3">The sequence shown here is derived from an EMBL/GenBank/DDBJ whole genome shotgun (WGS) entry which is preliminary data.</text>
</comment>
<organism evidence="3 4">
    <name type="scientific">Streptomyces monashensis</name>
    <dbReference type="NCBI Taxonomy" id="1678012"/>
    <lineage>
        <taxon>Bacteria</taxon>
        <taxon>Bacillati</taxon>
        <taxon>Actinomycetota</taxon>
        <taxon>Actinomycetes</taxon>
        <taxon>Kitasatosporales</taxon>
        <taxon>Streptomycetaceae</taxon>
        <taxon>Streptomyces</taxon>
    </lineage>
</organism>